<feature type="region of interest" description="Disordered" evidence="1">
    <location>
        <begin position="1"/>
        <end position="34"/>
    </location>
</feature>
<sequence>MPRRRRDDYDDDGGEAYRRHHHDKRPRPPAPPQQKHLYLVLDDWDRGYSIHKLDVDLDDAGVIHGGGGGPAVRFAAPRSSCDARFFPMRGDSVVMVSDAAPTLVYDTGAAALTVESPLPGLLAGGMAIAMPGGERLYALTSLGERFPRAFEVLSTGGGWSWKNAPVAPPPPPGFFDAELDAWVGLPRHGDTICACQVPSRGGARPPEWDTMDDDDVVPSWKKSRRRPGGRRRATLTYMGDSKFCVVDCVECDGDDGGGVVTPPQCEVHVAVFGLKYNRRGELKATARRAAGSFRVPKHFSWFSPVAFWM</sequence>
<protein>
    <submittedName>
        <fullName evidence="2">Uncharacterized protein</fullName>
    </submittedName>
</protein>
<dbReference type="PANTHER" id="PTHR33085">
    <property type="entry name" value="OS12G0113100 PROTEIN-RELATED"/>
    <property type="match status" value="1"/>
</dbReference>
<name>A2ZMX9_ORYSI</name>
<evidence type="ECO:0000313" key="3">
    <source>
        <dbReference type="Proteomes" id="UP000007015"/>
    </source>
</evidence>
<feature type="compositionally biased region" description="Basic residues" evidence="1">
    <location>
        <begin position="18"/>
        <end position="27"/>
    </location>
</feature>
<keyword evidence="3" id="KW-1185">Reference proteome</keyword>
<dbReference type="OMA" id="CDARFFP"/>
<dbReference type="Proteomes" id="UP000007015">
    <property type="component" value="Chromosome 12"/>
</dbReference>
<dbReference type="Pfam" id="PF07893">
    <property type="entry name" value="DUF1668"/>
    <property type="match status" value="1"/>
</dbReference>
<dbReference type="HOGENOM" id="CLU_021283_2_0_1"/>
<dbReference type="PANTHER" id="PTHR33085:SF41">
    <property type="entry name" value="OS12G0624400 PROTEIN"/>
    <property type="match status" value="1"/>
</dbReference>
<proteinExistence type="predicted"/>
<accession>A2ZMX9</accession>
<reference evidence="2 3" key="1">
    <citation type="journal article" date="2005" name="PLoS Biol.">
        <title>The genomes of Oryza sativa: a history of duplications.</title>
        <authorList>
            <person name="Yu J."/>
            <person name="Wang J."/>
            <person name="Lin W."/>
            <person name="Li S."/>
            <person name="Li H."/>
            <person name="Zhou J."/>
            <person name="Ni P."/>
            <person name="Dong W."/>
            <person name="Hu S."/>
            <person name="Zeng C."/>
            <person name="Zhang J."/>
            <person name="Zhang Y."/>
            <person name="Li R."/>
            <person name="Xu Z."/>
            <person name="Li S."/>
            <person name="Li X."/>
            <person name="Zheng H."/>
            <person name="Cong L."/>
            <person name="Lin L."/>
            <person name="Yin J."/>
            <person name="Geng J."/>
            <person name="Li G."/>
            <person name="Shi J."/>
            <person name="Liu J."/>
            <person name="Lv H."/>
            <person name="Li J."/>
            <person name="Wang J."/>
            <person name="Deng Y."/>
            <person name="Ran L."/>
            <person name="Shi X."/>
            <person name="Wang X."/>
            <person name="Wu Q."/>
            <person name="Li C."/>
            <person name="Ren X."/>
            <person name="Wang J."/>
            <person name="Wang X."/>
            <person name="Li D."/>
            <person name="Liu D."/>
            <person name="Zhang X."/>
            <person name="Ji Z."/>
            <person name="Zhao W."/>
            <person name="Sun Y."/>
            <person name="Zhang Z."/>
            <person name="Bao J."/>
            <person name="Han Y."/>
            <person name="Dong L."/>
            <person name="Ji J."/>
            <person name="Chen P."/>
            <person name="Wu S."/>
            <person name="Liu J."/>
            <person name="Xiao Y."/>
            <person name="Bu D."/>
            <person name="Tan J."/>
            <person name="Yang L."/>
            <person name="Ye C."/>
            <person name="Zhang J."/>
            <person name="Xu J."/>
            <person name="Zhou Y."/>
            <person name="Yu Y."/>
            <person name="Zhang B."/>
            <person name="Zhuang S."/>
            <person name="Wei H."/>
            <person name="Liu B."/>
            <person name="Lei M."/>
            <person name="Yu H."/>
            <person name="Li Y."/>
            <person name="Xu H."/>
            <person name="Wei S."/>
            <person name="He X."/>
            <person name="Fang L."/>
            <person name="Zhang Z."/>
            <person name="Zhang Y."/>
            <person name="Huang X."/>
            <person name="Su Z."/>
            <person name="Tong W."/>
            <person name="Li J."/>
            <person name="Tong Z."/>
            <person name="Li S."/>
            <person name="Ye J."/>
            <person name="Wang L."/>
            <person name="Fang L."/>
            <person name="Lei T."/>
            <person name="Chen C."/>
            <person name="Chen H."/>
            <person name="Xu Z."/>
            <person name="Li H."/>
            <person name="Huang H."/>
            <person name="Zhang F."/>
            <person name="Xu H."/>
            <person name="Li N."/>
            <person name="Zhao C."/>
            <person name="Li S."/>
            <person name="Dong L."/>
            <person name="Huang Y."/>
            <person name="Li L."/>
            <person name="Xi Y."/>
            <person name="Qi Q."/>
            <person name="Li W."/>
            <person name="Zhang B."/>
            <person name="Hu W."/>
            <person name="Zhang Y."/>
            <person name="Tian X."/>
            <person name="Jiao Y."/>
            <person name="Liang X."/>
            <person name="Jin J."/>
            <person name="Gao L."/>
            <person name="Zheng W."/>
            <person name="Hao B."/>
            <person name="Liu S."/>
            <person name="Wang W."/>
            <person name="Yuan L."/>
            <person name="Cao M."/>
            <person name="McDermott J."/>
            <person name="Samudrala R."/>
            <person name="Wang J."/>
            <person name="Wong G.K."/>
            <person name="Yang H."/>
        </authorList>
    </citation>
    <scope>NUCLEOTIDE SEQUENCE [LARGE SCALE GENOMIC DNA]</scope>
    <source>
        <strain evidence="3">cv. 93-11</strain>
    </source>
</reference>
<dbReference type="EMBL" id="CM000137">
    <property type="protein sequence ID" value="EAY83963.1"/>
    <property type="molecule type" value="Genomic_DNA"/>
</dbReference>
<dbReference type="Gramene" id="BGIOSGA037832-TA">
    <property type="protein sequence ID" value="BGIOSGA037832-PA"/>
    <property type="gene ID" value="BGIOSGA037832"/>
</dbReference>
<gene>
    <name evidence="2" type="ORF">OsI_39187</name>
</gene>
<evidence type="ECO:0000313" key="2">
    <source>
        <dbReference type="EMBL" id="EAY83963.1"/>
    </source>
</evidence>
<dbReference type="AlphaFoldDB" id="A2ZMX9"/>
<organism evidence="2 3">
    <name type="scientific">Oryza sativa subsp. indica</name>
    <name type="common">Rice</name>
    <dbReference type="NCBI Taxonomy" id="39946"/>
    <lineage>
        <taxon>Eukaryota</taxon>
        <taxon>Viridiplantae</taxon>
        <taxon>Streptophyta</taxon>
        <taxon>Embryophyta</taxon>
        <taxon>Tracheophyta</taxon>
        <taxon>Spermatophyta</taxon>
        <taxon>Magnoliopsida</taxon>
        <taxon>Liliopsida</taxon>
        <taxon>Poales</taxon>
        <taxon>Poaceae</taxon>
        <taxon>BOP clade</taxon>
        <taxon>Oryzoideae</taxon>
        <taxon>Oryzeae</taxon>
        <taxon>Oryzinae</taxon>
        <taxon>Oryza</taxon>
        <taxon>Oryza sativa</taxon>
    </lineage>
</organism>
<dbReference type="InterPro" id="IPR012871">
    <property type="entry name" value="DUF1668_ORYSA"/>
</dbReference>
<evidence type="ECO:0000256" key="1">
    <source>
        <dbReference type="SAM" id="MobiDB-lite"/>
    </source>
</evidence>